<dbReference type="PANTHER" id="PTHR12215:SF10">
    <property type="entry name" value="L-AMINOADIPATE-SEMIALDEHYDE DEHYDROGENASE-PHOSPHOPANTETHEINYL TRANSFERASE"/>
    <property type="match status" value="1"/>
</dbReference>
<dbReference type="InterPro" id="IPR008278">
    <property type="entry name" value="4-PPantetheinyl_Trfase_dom"/>
</dbReference>
<dbReference type="Gene3D" id="3.90.470.20">
    <property type="entry name" value="4'-phosphopantetheinyl transferase domain"/>
    <property type="match status" value="2"/>
</dbReference>
<dbReference type="PANTHER" id="PTHR12215">
    <property type="entry name" value="PHOSPHOPANTETHEINE TRANSFERASE"/>
    <property type="match status" value="1"/>
</dbReference>
<dbReference type="InterPro" id="IPR050559">
    <property type="entry name" value="P-Pant_transferase_sf"/>
</dbReference>
<evidence type="ECO:0000256" key="2">
    <source>
        <dbReference type="ARBA" id="ARBA00010990"/>
    </source>
</evidence>
<evidence type="ECO:0000256" key="4">
    <source>
        <dbReference type="ARBA" id="ARBA00022723"/>
    </source>
</evidence>
<sequence length="254" mass="29017">MQTKDSLIPGRVWIYQTPLSAAVPELAALLNHTELKRFRSYQKEEDQKRSLLSFALLRLLLSRFTGKDPRKIKISRNCPACGKPHGKPRVMDEGPIEVNISHSGKWVLTAIACHTPVGIDIEQINPDLVEDEMVKRVLSAEEMKEWEKLPPGERKEAFYRYWTWKEAILKATGEGLAVSMPRLTVTNRDGSPRLTRWEGREDRVGQIGCHPLQVDPQYAACLAVIGRAEEILLRKGEEIIQAWTKNQNIWRSAR</sequence>
<accession>A0ABS0QGE0</accession>
<reference evidence="9 10" key="1">
    <citation type="submission" date="2020-12" db="EMBL/GenBank/DDBJ databases">
        <title>WGS of Thermoactinomyces spp.</title>
        <authorList>
            <person name="Cheng K."/>
        </authorList>
    </citation>
    <scope>NUCLEOTIDE SEQUENCE [LARGE SCALE GENOMIC DNA]</scope>
    <source>
        <strain evidence="10">CICC 10650\ACCC 41061</strain>
    </source>
</reference>
<keyword evidence="6" id="KW-0045">Antibiotic biosynthesis</keyword>
<comment type="cofactor">
    <cofactor evidence="1">
        <name>Mg(2+)</name>
        <dbReference type="ChEBI" id="CHEBI:18420"/>
    </cofactor>
</comment>
<dbReference type="Pfam" id="PF01648">
    <property type="entry name" value="ACPS"/>
    <property type="match status" value="1"/>
</dbReference>
<evidence type="ECO:0000313" key="9">
    <source>
        <dbReference type="EMBL" id="MBH8588287.1"/>
    </source>
</evidence>
<evidence type="ECO:0000313" key="10">
    <source>
        <dbReference type="Proteomes" id="UP000641910"/>
    </source>
</evidence>
<name>A0ABS0QGE0_THEVU</name>
<dbReference type="Proteomes" id="UP000641910">
    <property type="component" value="Unassembled WGS sequence"/>
</dbReference>
<gene>
    <name evidence="9" type="ORF">I8U22_05555</name>
</gene>
<dbReference type="RefSeq" id="WP_121874306.1">
    <property type="nucleotide sequence ID" value="NZ_JACEIS010000006.1"/>
</dbReference>
<dbReference type="Pfam" id="PF22624">
    <property type="entry name" value="AASDHPPT_N"/>
    <property type="match status" value="1"/>
</dbReference>
<keyword evidence="5" id="KW-0460">Magnesium</keyword>
<keyword evidence="3 9" id="KW-0808">Transferase</keyword>
<dbReference type="InterPro" id="IPR004568">
    <property type="entry name" value="Ppantetheine-prot_Trfase_dom"/>
</dbReference>
<evidence type="ECO:0000259" key="7">
    <source>
        <dbReference type="Pfam" id="PF01648"/>
    </source>
</evidence>
<dbReference type="InterPro" id="IPR055066">
    <property type="entry name" value="AASDHPPT_N"/>
</dbReference>
<dbReference type="InterPro" id="IPR037143">
    <property type="entry name" value="4-PPantetheinyl_Trfase_dom_sf"/>
</dbReference>
<keyword evidence="10" id="KW-1185">Reference proteome</keyword>
<organism evidence="9 10">
    <name type="scientific">Thermoactinomyces vulgaris</name>
    <dbReference type="NCBI Taxonomy" id="2026"/>
    <lineage>
        <taxon>Bacteria</taxon>
        <taxon>Bacillati</taxon>
        <taxon>Bacillota</taxon>
        <taxon>Bacilli</taxon>
        <taxon>Bacillales</taxon>
        <taxon>Thermoactinomycetaceae</taxon>
        <taxon>Thermoactinomyces</taxon>
    </lineage>
</organism>
<comment type="caution">
    <text evidence="9">The sequence shown here is derived from an EMBL/GenBank/DDBJ whole genome shotgun (WGS) entry which is preliminary data.</text>
</comment>
<evidence type="ECO:0000256" key="5">
    <source>
        <dbReference type="ARBA" id="ARBA00022842"/>
    </source>
</evidence>
<dbReference type="SUPFAM" id="SSF56214">
    <property type="entry name" value="4'-phosphopantetheinyl transferase"/>
    <property type="match status" value="2"/>
</dbReference>
<evidence type="ECO:0000256" key="3">
    <source>
        <dbReference type="ARBA" id="ARBA00022679"/>
    </source>
</evidence>
<evidence type="ECO:0000259" key="8">
    <source>
        <dbReference type="Pfam" id="PF22624"/>
    </source>
</evidence>
<dbReference type="NCBIfam" id="TIGR00556">
    <property type="entry name" value="pantethn_trn"/>
    <property type="match status" value="1"/>
</dbReference>
<evidence type="ECO:0000256" key="1">
    <source>
        <dbReference type="ARBA" id="ARBA00001946"/>
    </source>
</evidence>
<keyword evidence="4" id="KW-0479">Metal-binding</keyword>
<comment type="similarity">
    <text evidence="2">Belongs to the P-Pant transferase superfamily. Gsp/Sfp/HetI/AcpT family.</text>
</comment>
<feature type="domain" description="4'-phosphopantetheinyl transferase N-terminal" evidence="8">
    <location>
        <begin position="20"/>
        <end position="110"/>
    </location>
</feature>
<feature type="domain" description="4'-phosphopantetheinyl transferase" evidence="7">
    <location>
        <begin position="116"/>
        <end position="201"/>
    </location>
</feature>
<evidence type="ECO:0000256" key="6">
    <source>
        <dbReference type="ARBA" id="ARBA00023194"/>
    </source>
</evidence>
<dbReference type="GO" id="GO:0016740">
    <property type="term" value="F:transferase activity"/>
    <property type="evidence" value="ECO:0007669"/>
    <property type="project" value="UniProtKB-KW"/>
</dbReference>
<dbReference type="EMBL" id="JAECVU010000002">
    <property type="protein sequence ID" value="MBH8588287.1"/>
    <property type="molecule type" value="Genomic_DNA"/>
</dbReference>
<protein>
    <submittedName>
        <fullName evidence="9">4'-phosphopantetheinyl transferase superfamily protein</fullName>
    </submittedName>
</protein>
<proteinExistence type="inferred from homology"/>